<protein>
    <submittedName>
        <fullName evidence="2">Uncharacterized protein</fullName>
    </submittedName>
</protein>
<evidence type="ECO:0000256" key="1">
    <source>
        <dbReference type="SAM" id="Phobius"/>
    </source>
</evidence>
<evidence type="ECO:0000313" key="2">
    <source>
        <dbReference type="EMBL" id="GAA2347074.1"/>
    </source>
</evidence>
<reference evidence="2 3" key="1">
    <citation type="journal article" date="2019" name="Int. J. Syst. Evol. Microbiol.">
        <title>The Global Catalogue of Microorganisms (GCM) 10K type strain sequencing project: providing services to taxonomists for standard genome sequencing and annotation.</title>
        <authorList>
            <consortium name="The Broad Institute Genomics Platform"/>
            <consortium name="The Broad Institute Genome Sequencing Center for Infectious Disease"/>
            <person name="Wu L."/>
            <person name="Ma J."/>
        </authorList>
    </citation>
    <scope>NUCLEOTIDE SEQUENCE [LARGE SCALE GENOMIC DNA]</scope>
    <source>
        <strain evidence="2 3">JCM 3272</strain>
    </source>
</reference>
<proteinExistence type="predicted"/>
<gene>
    <name evidence="2" type="ORF">GCM10010170_034340</name>
</gene>
<sequence length="132" mass="13853">MLSVGSRFGMLLIAAALLFVAIKMNKSQNKKMKHTSIISAFLAGLFFLGTIVGNWIAGAQWLAGVGVAGLIVCACVIIVDWLADKKPDKPALYASFALPLFIIMGAASLPAVGGQIADSGREVGNQMQQMGK</sequence>
<feature type="transmembrane region" description="Helical" evidence="1">
    <location>
        <begin position="62"/>
        <end position="83"/>
    </location>
</feature>
<comment type="caution">
    <text evidence="2">The sequence shown here is derived from an EMBL/GenBank/DDBJ whole genome shotgun (WGS) entry which is preliminary data.</text>
</comment>
<keyword evidence="1" id="KW-0812">Transmembrane</keyword>
<keyword evidence="1" id="KW-0472">Membrane</keyword>
<organism evidence="2 3">
    <name type="scientific">Dactylosporangium salmoneum</name>
    <dbReference type="NCBI Taxonomy" id="53361"/>
    <lineage>
        <taxon>Bacteria</taxon>
        <taxon>Bacillati</taxon>
        <taxon>Actinomycetota</taxon>
        <taxon>Actinomycetes</taxon>
        <taxon>Micromonosporales</taxon>
        <taxon>Micromonosporaceae</taxon>
        <taxon>Dactylosporangium</taxon>
    </lineage>
</organism>
<keyword evidence="1" id="KW-1133">Transmembrane helix</keyword>
<feature type="transmembrane region" description="Helical" evidence="1">
    <location>
        <begin position="90"/>
        <end position="112"/>
    </location>
</feature>
<name>A0ABN3G9N6_9ACTN</name>
<dbReference type="Proteomes" id="UP001501444">
    <property type="component" value="Unassembled WGS sequence"/>
</dbReference>
<feature type="transmembrane region" description="Helical" evidence="1">
    <location>
        <begin position="36"/>
        <end position="56"/>
    </location>
</feature>
<evidence type="ECO:0000313" key="3">
    <source>
        <dbReference type="Proteomes" id="UP001501444"/>
    </source>
</evidence>
<keyword evidence="3" id="KW-1185">Reference proteome</keyword>
<dbReference type="EMBL" id="BAAARV010000025">
    <property type="protein sequence ID" value="GAA2347074.1"/>
    <property type="molecule type" value="Genomic_DNA"/>
</dbReference>
<accession>A0ABN3G9N6</accession>
<feature type="transmembrane region" description="Helical" evidence="1">
    <location>
        <begin position="6"/>
        <end position="24"/>
    </location>
</feature>